<dbReference type="EMBL" id="BARV01029908">
    <property type="protein sequence ID" value="GAI35328.1"/>
    <property type="molecule type" value="Genomic_DNA"/>
</dbReference>
<evidence type="ECO:0000313" key="1">
    <source>
        <dbReference type="EMBL" id="GAI35328.1"/>
    </source>
</evidence>
<protein>
    <submittedName>
        <fullName evidence="1">Uncharacterized protein</fullName>
    </submittedName>
</protein>
<dbReference type="AlphaFoldDB" id="X1MVN6"/>
<feature type="non-terminal residue" evidence="1">
    <location>
        <position position="1"/>
    </location>
</feature>
<sequence>TEKHRQPAHPFPDCAGGWRVTGSARLVHWGASAGMVFGGQVGKDPRMQM</sequence>
<proteinExistence type="predicted"/>
<reference evidence="1" key="1">
    <citation type="journal article" date="2014" name="Front. Microbiol.">
        <title>High frequency of phylogenetically diverse reductive dehalogenase-homologous genes in deep subseafloor sedimentary metagenomes.</title>
        <authorList>
            <person name="Kawai M."/>
            <person name="Futagami T."/>
            <person name="Toyoda A."/>
            <person name="Takaki Y."/>
            <person name="Nishi S."/>
            <person name="Hori S."/>
            <person name="Arai W."/>
            <person name="Tsubouchi T."/>
            <person name="Morono Y."/>
            <person name="Uchiyama I."/>
            <person name="Ito T."/>
            <person name="Fujiyama A."/>
            <person name="Inagaki F."/>
            <person name="Takami H."/>
        </authorList>
    </citation>
    <scope>NUCLEOTIDE SEQUENCE</scope>
    <source>
        <strain evidence="1">Expedition CK06-06</strain>
    </source>
</reference>
<name>X1MVN6_9ZZZZ</name>
<accession>X1MVN6</accession>
<gene>
    <name evidence="1" type="ORF">S06H3_47599</name>
</gene>
<comment type="caution">
    <text evidence="1">The sequence shown here is derived from an EMBL/GenBank/DDBJ whole genome shotgun (WGS) entry which is preliminary data.</text>
</comment>
<organism evidence="1">
    <name type="scientific">marine sediment metagenome</name>
    <dbReference type="NCBI Taxonomy" id="412755"/>
    <lineage>
        <taxon>unclassified sequences</taxon>
        <taxon>metagenomes</taxon>
        <taxon>ecological metagenomes</taxon>
    </lineage>
</organism>